<reference evidence="2" key="1">
    <citation type="submission" date="2023-02" db="EMBL/GenBank/DDBJ databases">
        <title>Actinomadura rubrobrunea NBRC 14622.</title>
        <authorList>
            <person name="Ichikawa N."/>
            <person name="Sato H."/>
            <person name="Tonouchi N."/>
        </authorList>
    </citation>
    <scope>NUCLEOTIDE SEQUENCE</scope>
    <source>
        <strain evidence="2">NBRC 14622</strain>
    </source>
</reference>
<feature type="compositionally biased region" description="Basic and acidic residues" evidence="1">
    <location>
        <begin position="35"/>
        <end position="44"/>
    </location>
</feature>
<gene>
    <name evidence="2" type="ORF">Arub01_41950</name>
</gene>
<accession>A0A9W6PZE0</accession>
<evidence type="ECO:0000313" key="2">
    <source>
        <dbReference type="EMBL" id="GLW65951.1"/>
    </source>
</evidence>
<keyword evidence="3" id="KW-1185">Reference proteome</keyword>
<evidence type="ECO:0000256" key="1">
    <source>
        <dbReference type="SAM" id="MobiDB-lite"/>
    </source>
</evidence>
<proteinExistence type="predicted"/>
<sequence length="54" mass="5707">MHTGAAVYLMPRAVTQQTGGTFVNARTRLNGAPDRPSHPLDKRAGARVRPGGPP</sequence>
<name>A0A9W6PZE0_9ACTN</name>
<organism evidence="2 3">
    <name type="scientific">Actinomadura rubrobrunea</name>
    <dbReference type="NCBI Taxonomy" id="115335"/>
    <lineage>
        <taxon>Bacteria</taxon>
        <taxon>Bacillati</taxon>
        <taxon>Actinomycetota</taxon>
        <taxon>Actinomycetes</taxon>
        <taxon>Streptosporangiales</taxon>
        <taxon>Thermomonosporaceae</taxon>
        <taxon>Actinomadura</taxon>
    </lineage>
</organism>
<evidence type="ECO:0000313" key="3">
    <source>
        <dbReference type="Proteomes" id="UP001165124"/>
    </source>
</evidence>
<dbReference type="EMBL" id="BSRZ01000011">
    <property type="protein sequence ID" value="GLW65951.1"/>
    <property type="molecule type" value="Genomic_DNA"/>
</dbReference>
<feature type="region of interest" description="Disordered" evidence="1">
    <location>
        <begin position="26"/>
        <end position="54"/>
    </location>
</feature>
<protein>
    <submittedName>
        <fullName evidence="2">Uncharacterized protein</fullName>
    </submittedName>
</protein>
<dbReference type="Proteomes" id="UP001165124">
    <property type="component" value="Unassembled WGS sequence"/>
</dbReference>
<dbReference type="AlphaFoldDB" id="A0A9W6PZE0"/>
<comment type="caution">
    <text evidence="2">The sequence shown here is derived from an EMBL/GenBank/DDBJ whole genome shotgun (WGS) entry which is preliminary data.</text>
</comment>